<evidence type="ECO:0008006" key="4">
    <source>
        <dbReference type="Google" id="ProtNLM"/>
    </source>
</evidence>
<feature type="compositionally biased region" description="Low complexity" evidence="1">
    <location>
        <begin position="304"/>
        <end position="317"/>
    </location>
</feature>
<feature type="compositionally biased region" description="Polar residues" evidence="1">
    <location>
        <begin position="92"/>
        <end position="107"/>
    </location>
</feature>
<evidence type="ECO:0000313" key="2">
    <source>
        <dbReference type="EMBL" id="MDI1485576.1"/>
    </source>
</evidence>
<feature type="compositionally biased region" description="Pro residues" evidence="1">
    <location>
        <begin position="512"/>
        <end position="525"/>
    </location>
</feature>
<evidence type="ECO:0000313" key="3">
    <source>
        <dbReference type="Proteomes" id="UP001161017"/>
    </source>
</evidence>
<feature type="compositionally biased region" description="Low complexity" evidence="1">
    <location>
        <begin position="579"/>
        <end position="589"/>
    </location>
</feature>
<protein>
    <recommendedName>
        <fullName evidence="4">Developmental regulatory protein wetA</fullName>
    </recommendedName>
</protein>
<feature type="region of interest" description="Disordered" evidence="1">
    <location>
        <begin position="192"/>
        <end position="211"/>
    </location>
</feature>
<sequence>MNSNMMSFDYFSSTNKGFSYQSEKNEPSELFDTHVKHDSIPFVLNCSGELTQSLEDLIDFDFHDDGTAAATSHSLTAESDNNHFTNSCAAQQNQSLDWPTRSPQRSTALRPHRAFPRRDIVNPSISGQDLSNLEGKINHKDEQLPSSSSRAHQETKSLRRKGKFNTVRNAPDPVPGKSVRRIRKVASNDMMRLSSHHPSHHKRGTTNMPVMNDWTSRLDQLSLQQTGASLRNDEDFYSPSASTVTPGDVLHSPYNMQSPPLTPSLGHRKTVSEQVLPRQKFQSPHHGMQSPFQAPRNNFELFMQQSQQQQQQQQQQQRSPNPAANMGGSNGLFPSSPGDHHALRHQASTPSSRHSRQAASWAPRPLQQPTGMNYGIVSPSQLHTNWEDTLHENNEDAYFNNASMADPPHTAPLPDFPTPDFNMNYTNPPFTPFVDETINGLPTPTTNSSFAFTPTTSSMAPNEPPQGYQPFHMHQSYPTNTSTVLTSPTTLPSHCTHTSPPSRASSSSSPPAALPPPSNTPPSNFPPARSTRLSTSKRRSKIGSLRLPKSASSLSSSRHHKSHSPPLPHTPTHRPPLRTPKSASALTSSSHHKSTSRSSAHLKSPHDSSGGGGFGFVNFTPQDKSKILTGVAPSGSSKTKARREMEANEKKRRLSLAAEKAVREAGGDWEGVRGVVGL</sequence>
<feature type="compositionally biased region" description="Basic residues" evidence="1">
    <location>
        <begin position="194"/>
        <end position="204"/>
    </location>
</feature>
<comment type="caution">
    <text evidence="2">The sequence shown here is derived from an EMBL/GenBank/DDBJ whole genome shotgun (WGS) entry which is preliminary data.</text>
</comment>
<feature type="compositionally biased region" description="Low complexity" evidence="1">
    <location>
        <begin position="544"/>
        <end position="556"/>
    </location>
</feature>
<feature type="compositionally biased region" description="Low complexity" evidence="1">
    <location>
        <begin position="478"/>
        <end position="511"/>
    </location>
</feature>
<name>A0AA43QIL8_9LECA</name>
<proteinExistence type="predicted"/>
<feature type="region of interest" description="Disordered" evidence="1">
    <location>
        <begin position="231"/>
        <end position="273"/>
    </location>
</feature>
<accession>A0AA43QIL8</accession>
<gene>
    <name evidence="2" type="ORF">OHK93_000714</name>
</gene>
<reference evidence="2" key="1">
    <citation type="journal article" date="2023" name="Genome Biol. Evol.">
        <title>First Whole Genome Sequence and Flow Cytometry Genome Size Data for the Lichen-Forming Fungus Ramalina farinacea (Ascomycota).</title>
        <authorList>
            <person name="Llewellyn T."/>
            <person name="Mian S."/>
            <person name="Hill R."/>
            <person name="Leitch I.J."/>
            <person name="Gaya E."/>
        </authorList>
    </citation>
    <scope>NUCLEOTIDE SEQUENCE</scope>
    <source>
        <strain evidence="2">LIQ254RAFAR</strain>
    </source>
</reference>
<keyword evidence="3" id="KW-1185">Reference proteome</keyword>
<feature type="region of interest" description="Disordered" evidence="1">
    <location>
        <begin position="452"/>
        <end position="652"/>
    </location>
</feature>
<evidence type="ECO:0000256" key="1">
    <source>
        <dbReference type="SAM" id="MobiDB-lite"/>
    </source>
</evidence>
<dbReference type="AlphaFoldDB" id="A0AA43QIL8"/>
<organism evidence="2 3">
    <name type="scientific">Ramalina farinacea</name>
    <dbReference type="NCBI Taxonomy" id="258253"/>
    <lineage>
        <taxon>Eukaryota</taxon>
        <taxon>Fungi</taxon>
        <taxon>Dikarya</taxon>
        <taxon>Ascomycota</taxon>
        <taxon>Pezizomycotina</taxon>
        <taxon>Lecanoromycetes</taxon>
        <taxon>OSLEUM clade</taxon>
        <taxon>Lecanoromycetidae</taxon>
        <taxon>Lecanorales</taxon>
        <taxon>Lecanorineae</taxon>
        <taxon>Ramalinaceae</taxon>
        <taxon>Ramalina</taxon>
    </lineage>
</organism>
<dbReference type="Proteomes" id="UP001161017">
    <property type="component" value="Unassembled WGS sequence"/>
</dbReference>
<feature type="region of interest" description="Disordered" evidence="1">
    <location>
        <begin position="92"/>
        <end position="177"/>
    </location>
</feature>
<dbReference type="EMBL" id="JAPUFD010000001">
    <property type="protein sequence ID" value="MDI1485576.1"/>
    <property type="molecule type" value="Genomic_DNA"/>
</dbReference>
<feature type="region of interest" description="Disordered" evidence="1">
    <location>
        <begin position="303"/>
        <end position="374"/>
    </location>
</feature>